<evidence type="ECO:0000256" key="1">
    <source>
        <dbReference type="ARBA" id="ARBA00023125"/>
    </source>
</evidence>
<organism evidence="3 4">
    <name type="scientific">Lysinibacillus agricola</name>
    <dbReference type="NCBI Taxonomy" id="2590012"/>
    <lineage>
        <taxon>Bacteria</taxon>
        <taxon>Bacillati</taxon>
        <taxon>Bacillota</taxon>
        <taxon>Bacilli</taxon>
        <taxon>Bacillales</taxon>
        <taxon>Bacillaceae</taxon>
        <taxon>Lysinibacillus</taxon>
    </lineage>
</organism>
<sequence length="310" mass="36833">MKYKMPLKYILNEDRMITDVVFTIIFAIINSENFTNGSDYKIKNSELKYLLGVTDNRTVNKNLEIIKKMNIIEDYVITNRGILIVKRITVPEEMWKVELPDLIFNKHRVIWIIFYLNYYRTLQLENQDKYYFSFVSTKNMSSVLNCSEETMTRALEELKANNNYKILTEKFIFPIKDKHRIILPKIKNNPRTTDDERKLEDYLQNNISLIEEGMTFIDRQVPVDHGFIDIVARDKNGSKCVIELKSVNNDKRLPYQCLYYPTQIKGNTRMLVVAPDYREDMLVSLNKLDVELYTYEMSNDDYIINRFGVR</sequence>
<dbReference type="InterPro" id="IPR011856">
    <property type="entry name" value="tRNA_endonuc-like_dom_sf"/>
</dbReference>
<dbReference type="RefSeq" id="WP_053595701.1">
    <property type="nucleotide sequence ID" value="NZ_CP067341.1"/>
</dbReference>
<accession>A0ABX7AM56</accession>
<dbReference type="CDD" id="cd22341">
    <property type="entry name" value="NucS-like"/>
    <property type="match status" value="1"/>
</dbReference>
<evidence type="ECO:0000313" key="4">
    <source>
        <dbReference type="Proteomes" id="UP000596049"/>
    </source>
</evidence>
<keyword evidence="1" id="KW-0238">DNA-binding</keyword>
<reference evidence="3 4" key="1">
    <citation type="submission" date="2020-01" db="EMBL/GenBank/DDBJ databases">
        <authorList>
            <person name="Liu G."/>
            <person name="Liu B."/>
        </authorList>
    </citation>
    <scope>NUCLEOTIDE SEQUENCE [LARGE SCALE GENOMIC DNA]</scope>
    <source>
        <strain evidence="3 4">FJAT-51161</strain>
    </source>
</reference>
<feature type="domain" description="Endonuclease NucS C-terminal" evidence="2">
    <location>
        <begin position="196"/>
        <end position="248"/>
    </location>
</feature>
<dbReference type="PANTHER" id="PTHR38814:SF1">
    <property type="entry name" value="ENDONUCLEASE NUCS"/>
    <property type="match status" value="1"/>
</dbReference>
<dbReference type="Proteomes" id="UP000596049">
    <property type="component" value="Chromosome"/>
</dbReference>
<dbReference type="PANTHER" id="PTHR38814">
    <property type="entry name" value="ENDONUCLEASE NUCS"/>
    <property type="match status" value="1"/>
</dbReference>
<evidence type="ECO:0000259" key="2">
    <source>
        <dbReference type="Pfam" id="PF01939"/>
    </source>
</evidence>
<dbReference type="Gene3D" id="3.40.1350.10">
    <property type="match status" value="1"/>
</dbReference>
<keyword evidence="4" id="KW-1185">Reference proteome</keyword>
<protein>
    <submittedName>
        <fullName evidence="3">DUF91 domain-containing protein</fullName>
    </submittedName>
</protein>
<evidence type="ECO:0000313" key="3">
    <source>
        <dbReference type="EMBL" id="QQP10836.1"/>
    </source>
</evidence>
<gene>
    <name evidence="3" type="ORF">FJQ98_16450</name>
</gene>
<dbReference type="EMBL" id="CP067341">
    <property type="protein sequence ID" value="QQP10836.1"/>
    <property type="molecule type" value="Genomic_DNA"/>
</dbReference>
<name>A0ABX7AM56_9BACI</name>
<dbReference type="InterPro" id="IPR048301">
    <property type="entry name" value="NucS_C"/>
</dbReference>
<proteinExistence type="predicted"/>
<dbReference type="Pfam" id="PF01939">
    <property type="entry name" value="NucS_C"/>
    <property type="match status" value="1"/>
</dbReference>
<dbReference type="InterPro" id="IPR002793">
    <property type="entry name" value="Endonuclease_NucS"/>
</dbReference>